<dbReference type="GO" id="GO:0003677">
    <property type="term" value="F:DNA binding"/>
    <property type="evidence" value="ECO:0007669"/>
    <property type="project" value="UniProtKB-KW"/>
</dbReference>
<keyword evidence="3 6" id="KW-0238">DNA-binding</keyword>
<comment type="caution">
    <text evidence="6">The sequence shown here is derived from an EMBL/GenBank/DDBJ whole genome shotgun (WGS) entry which is preliminary data.</text>
</comment>
<feature type="domain" description="HTH lysR-type" evidence="5">
    <location>
        <begin position="1"/>
        <end position="59"/>
    </location>
</feature>
<organism evidence="6 7">
    <name type="scientific">Paracandidimonas soli</name>
    <dbReference type="NCBI Taxonomy" id="1917182"/>
    <lineage>
        <taxon>Bacteria</taxon>
        <taxon>Pseudomonadati</taxon>
        <taxon>Pseudomonadota</taxon>
        <taxon>Betaproteobacteria</taxon>
        <taxon>Burkholderiales</taxon>
        <taxon>Alcaligenaceae</taxon>
        <taxon>Paracandidimonas</taxon>
    </lineage>
</organism>
<reference evidence="6 7" key="1">
    <citation type="submission" date="2019-03" db="EMBL/GenBank/DDBJ databases">
        <title>Genomic Encyclopedia of Type Strains, Phase IV (KMG-IV): sequencing the most valuable type-strain genomes for metagenomic binning, comparative biology and taxonomic classification.</title>
        <authorList>
            <person name="Goeker M."/>
        </authorList>
    </citation>
    <scope>NUCLEOTIDE SEQUENCE [LARGE SCALE GENOMIC DNA]</scope>
    <source>
        <strain evidence="6 7">DSM 100048</strain>
    </source>
</reference>
<comment type="similarity">
    <text evidence="1">Belongs to the LysR transcriptional regulatory family.</text>
</comment>
<accession>A0A4R3UYL8</accession>
<dbReference type="AlphaFoldDB" id="A0A4R3UYL8"/>
<dbReference type="InterPro" id="IPR000847">
    <property type="entry name" value="LysR_HTH_N"/>
</dbReference>
<evidence type="ECO:0000256" key="1">
    <source>
        <dbReference type="ARBA" id="ARBA00009437"/>
    </source>
</evidence>
<sequence length="291" mass="32462">MNLSIHHYRCFLWVAETGSFRAAAELAYRSQPAISLAIREMEAQLGQPLFERGQPVTLTPFGKSCHQGIRHFVMHADALTARLGDLAGSRVGQLNIASIMSFATHWMPTLVSIFRENFPHVHLNVFDGNSEEMERMLLSGQIELAVGSRVSEDRRIEMQPLLEDAFGLVCHADHPLAQRKSLTWRQISDLPIIGTVAHRQLERSPQTAFLRNRPFFVSNMISLIAMLSRDMGVTVLARLGVPPDTDNLAFVPLTHPRLKRTLGILKLADATLSPAAEQMRQLILDTVTPSA</sequence>
<evidence type="ECO:0000259" key="5">
    <source>
        <dbReference type="PROSITE" id="PS50931"/>
    </source>
</evidence>
<dbReference type="InterPro" id="IPR005119">
    <property type="entry name" value="LysR_subst-bd"/>
</dbReference>
<dbReference type="RefSeq" id="WP_132477453.1">
    <property type="nucleotide sequence ID" value="NZ_JBHRVM010000001.1"/>
</dbReference>
<dbReference type="InterPro" id="IPR036390">
    <property type="entry name" value="WH_DNA-bd_sf"/>
</dbReference>
<keyword evidence="4" id="KW-0804">Transcription</keyword>
<evidence type="ECO:0000313" key="7">
    <source>
        <dbReference type="Proteomes" id="UP000294692"/>
    </source>
</evidence>
<dbReference type="Pfam" id="PF00126">
    <property type="entry name" value="HTH_1"/>
    <property type="match status" value="1"/>
</dbReference>
<dbReference type="Gene3D" id="3.40.190.290">
    <property type="match status" value="1"/>
</dbReference>
<dbReference type="InterPro" id="IPR036388">
    <property type="entry name" value="WH-like_DNA-bd_sf"/>
</dbReference>
<dbReference type="Gene3D" id="1.10.10.10">
    <property type="entry name" value="Winged helix-like DNA-binding domain superfamily/Winged helix DNA-binding domain"/>
    <property type="match status" value="1"/>
</dbReference>
<evidence type="ECO:0000256" key="4">
    <source>
        <dbReference type="ARBA" id="ARBA00023163"/>
    </source>
</evidence>
<keyword evidence="7" id="KW-1185">Reference proteome</keyword>
<evidence type="ECO:0000256" key="3">
    <source>
        <dbReference type="ARBA" id="ARBA00023125"/>
    </source>
</evidence>
<gene>
    <name evidence="6" type="ORF">EV686_10721</name>
</gene>
<dbReference type="SUPFAM" id="SSF53850">
    <property type="entry name" value="Periplasmic binding protein-like II"/>
    <property type="match status" value="1"/>
</dbReference>
<dbReference type="GO" id="GO:0005829">
    <property type="term" value="C:cytosol"/>
    <property type="evidence" value="ECO:0007669"/>
    <property type="project" value="TreeGrafter"/>
</dbReference>
<dbReference type="CDD" id="cd08440">
    <property type="entry name" value="PBP2_LTTR_like_4"/>
    <property type="match status" value="1"/>
</dbReference>
<dbReference type="InterPro" id="IPR050950">
    <property type="entry name" value="HTH-type_LysR_regulators"/>
</dbReference>
<dbReference type="GO" id="GO:0003700">
    <property type="term" value="F:DNA-binding transcription factor activity"/>
    <property type="evidence" value="ECO:0007669"/>
    <property type="project" value="InterPro"/>
</dbReference>
<keyword evidence="2" id="KW-0805">Transcription regulation</keyword>
<evidence type="ECO:0000256" key="2">
    <source>
        <dbReference type="ARBA" id="ARBA00023015"/>
    </source>
</evidence>
<evidence type="ECO:0000313" key="6">
    <source>
        <dbReference type="EMBL" id="TCU95963.1"/>
    </source>
</evidence>
<dbReference type="PANTHER" id="PTHR30419">
    <property type="entry name" value="HTH-TYPE TRANSCRIPTIONAL REGULATOR YBHD"/>
    <property type="match status" value="1"/>
</dbReference>
<dbReference type="Pfam" id="PF03466">
    <property type="entry name" value="LysR_substrate"/>
    <property type="match status" value="1"/>
</dbReference>
<dbReference type="Proteomes" id="UP000294692">
    <property type="component" value="Unassembled WGS sequence"/>
</dbReference>
<dbReference type="PROSITE" id="PS50931">
    <property type="entry name" value="HTH_LYSR"/>
    <property type="match status" value="1"/>
</dbReference>
<name>A0A4R3UYL8_9BURK</name>
<dbReference type="EMBL" id="SMBX01000007">
    <property type="protein sequence ID" value="TCU95963.1"/>
    <property type="molecule type" value="Genomic_DNA"/>
</dbReference>
<dbReference type="OrthoDB" id="8675247at2"/>
<dbReference type="SUPFAM" id="SSF46785">
    <property type="entry name" value="Winged helix' DNA-binding domain"/>
    <property type="match status" value="1"/>
</dbReference>
<protein>
    <submittedName>
        <fullName evidence="6">DNA-binding transcriptional LysR family regulator</fullName>
    </submittedName>
</protein>
<dbReference type="PRINTS" id="PR00039">
    <property type="entry name" value="HTHLYSR"/>
</dbReference>
<proteinExistence type="inferred from homology"/>